<feature type="region of interest" description="Disordered" evidence="1">
    <location>
        <begin position="116"/>
        <end position="166"/>
    </location>
</feature>
<reference evidence="4" key="4">
    <citation type="submission" date="2015-06" db="UniProtKB">
        <authorList>
            <consortium name="EnsemblMetazoa"/>
        </authorList>
    </citation>
    <scope>IDENTIFICATION</scope>
</reference>
<dbReference type="PANTHER" id="PTHR21505">
    <property type="entry name" value="MADF DOMAIN-CONTAINING PROTEIN-RELATED"/>
    <property type="match status" value="1"/>
</dbReference>
<evidence type="ECO:0000259" key="2">
    <source>
        <dbReference type="PROSITE" id="PS51029"/>
    </source>
</evidence>
<protein>
    <recommendedName>
        <fullName evidence="2">MADF domain-containing protein</fullName>
    </recommendedName>
</protein>
<dbReference type="eggNOG" id="ENOG502TM2J">
    <property type="taxonomic scope" value="Eukaryota"/>
</dbReference>
<reference evidence="3" key="2">
    <citation type="submission" date="2010-05" db="EMBL/GenBank/DDBJ databases">
        <authorList>
            <person name="Almeida L.G."/>
            <person name="Nicolas M.F."/>
            <person name="Souza R.C."/>
            <person name="Vasconcelos A.T.R."/>
        </authorList>
    </citation>
    <scope>NUCLEOTIDE SEQUENCE</scope>
</reference>
<accession>W5JUJ8</accession>
<dbReference type="EnsemblMetazoa" id="ADAC000346-RA">
    <property type="protein sequence ID" value="ADAC000346-PA"/>
    <property type="gene ID" value="ADAC000346"/>
</dbReference>
<dbReference type="HOGENOM" id="CLU_046601_1_0_1"/>
<evidence type="ECO:0000313" key="3">
    <source>
        <dbReference type="EMBL" id="ETN67826.1"/>
    </source>
</evidence>
<evidence type="ECO:0000313" key="5">
    <source>
        <dbReference type="Proteomes" id="UP000000673"/>
    </source>
</evidence>
<dbReference type="VEuPathDB" id="VectorBase:ADAR2_006688"/>
<organism evidence="3">
    <name type="scientific">Anopheles darlingi</name>
    <name type="common">Mosquito</name>
    <dbReference type="NCBI Taxonomy" id="43151"/>
    <lineage>
        <taxon>Eukaryota</taxon>
        <taxon>Metazoa</taxon>
        <taxon>Ecdysozoa</taxon>
        <taxon>Arthropoda</taxon>
        <taxon>Hexapoda</taxon>
        <taxon>Insecta</taxon>
        <taxon>Pterygota</taxon>
        <taxon>Neoptera</taxon>
        <taxon>Endopterygota</taxon>
        <taxon>Diptera</taxon>
        <taxon>Nematocera</taxon>
        <taxon>Culicoidea</taxon>
        <taxon>Culicidae</taxon>
        <taxon>Anophelinae</taxon>
        <taxon>Anopheles</taxon>
    </lineage>
</organism>
<dbReference type="Proteomes" id="UP000000673">
    <property type="component" value="Unassembled WGS sequence"/>
</dbReference>
<sequence length="296" mass="34068">MQVCKSRKDEERQFWREFLQLYRALPDMWKMNSEGHRKRSKRDKALQILIAKMKEIDPDASKDSVGAKINSFRSTYKRELKKMREAMQSGSEHIPTLWYFHDLDFLRHEDIEAQDTSTLDDMEWNEENNDTEGDETSSHTSQQQLTFTRKRKKPFETPETDSGESRRIKLLSLACERLATPPSEAHMLARAWRTDYEKLSPDQQLYAKKFISDILFEGQLGTLHRNSITVNDPPPSIGINVPCTSLLGYNPGSPAPSNMAMHEDSRHGSGQMKQKHGSTIGSAPYPSLIKDEHLID</sequence>
<keyword evidence="5" id="KW-1185">Reference proteome</keyword>
<dbReference type="OMA" id="NMAMHED"/>
<dbReference type="STRING" id="43151.W5JUJ8"/>
<dbReference type="SMART" id="SM00595">
    <property type="entry name" value="MADF"/>
    <property type="match status" value="1"/>
</dbReference>
<evidence type="ECO:0000256" key="1">
    <source>
        <dbReference type="SAM" id="MobiDB-lite"/>
    </source>
</evidence>
<dbReference type="EMBL" id="ADMH02000098">
    <property type="protein sequence ID" value="ETN67826.1"/>
    <property type="molecule type" value="Genomic_DNA"/>
</dbReference>
<feature type="region of interest" description="Disordered" evidence="1">
    <location>
        <begin position="252"/>
        <end position="286"/>
    </location>
</feature>
<name>W5JUJ8_ANODA</name>
<reference evidence="3" key="3">
    <citation type="journal article" date="2013" name="Nucleic Acids Res.">
        <title>The genome of Anopheles darlingi, the main neotropical malaria vector.</title>
        <authorList>
            <person name="Marinotti O."/>
            <person name="Cerqueira G.C."/>
            <person name="de Almeida L.G."/>
            <person name="Ferro M.I."/>
            <person name="Loreto E.L."/>
            <person name="Zaha A."/>
            <person name="Teixeira S.M."/>
            <person name="Wespiser A.R."/>
            <person name="Almeida E Silva A."/>
            <person name="Schlindwein A.D."/>
            <person name="Pacheco A.C."/>
            <person name="Silva A.L."/>
            <person name="Graveley B.R."/>
            <person name="Walenz B.P."/>
            <person name="Lima Bde A."/>
            <person name="Ribeiro C.A."/>
            <person name="Nunes-Silva C.G."/>
            <person name="de Carvalho C.R."/>
            <person name="Soares C.M."/>
            <person name="de Menezes C.B."/>
            <person name="Matiolli C."/>
            <person name="Caffrey D."/>
            <person name="Araujo D.A."/>
            <person name="de Oliveira D.M."/>
            <person name="Golenbock D."/>
            <person name="Grisard E.C."/>
            <person name="Fantinatti-Garboggini F."/>
            <person name="de Carvalho F.M."/>
            <person name="Barcellos F.G."/>
            <person name="Prosdocimi F."/>
            <person name="May G."/>
            <person name="Azevedo Junior G.M."/>
            <person name="Guimaraes G.M."/>
            <person name="Goldman G.H."/>
            <person name="Padilha I.Q."/>
            <person name="Batista Jda S."/>
            <person name="Ferro J.A."/>
            <person name="Ribeiro J.M."/>
            <person name="Fietto J.L."/>
            <person name="Dabbas K.M."/>
            <person name="Cerdeira L."/>
            <person name="Agnez-Lima L.F."/>
            <person name="Brocchi M."/>
            <person name="de Carvalho M.O."/>
            <person name="Teixeira Mde M."/>
            <person name="Diniz Maia Mde M."/>
            <person name="Goldman M.H."/>
            <person name="Cruz Schneider M.P."/>
            <person name="Felipe M.S."/>
            <person name="Hungria M."/>
            <person name="Nicolas M.F."/>
            <person name="Pereira M."/>
            <person name="Montes M.A."/>
            <person name="Cantao M.E."/>
            <person name="Vincentz M."/>
            <person name="Rafael M.S."/>
            <person name="Silverman N."/>
            <person name="Stoco P.H."/>
            <person name="Souza R.C."/>
            <person name="Vicentini R."/>
            <person name="Gazzinelli R.T."/>
            <person name="Neves Rde O."/>
            <person name="Silva R."/>
            <person name="Astolfi-Filho S."/>
            <person name="Maciel T.E."/>
            <person name="Urmenyi T.P."/>
            <person name="Tadei W.P."/>
            <person name="Camargo E.P."/>
            <person name="de Vasconcelos A.T."/>
        </authorList>
    </citation>
    <scope>NUCLEOTIDE SEQUENCE</scope>
</reference>
<proteinExistence type="predicted"/>
<gene>
    <name evidence="3" type="ORF">AND_000346</name>
</gene>
<reference evidence="3 5" key="1">
    <citation type="journal article" date="2010" name="BMC Genomics">
        <title>Combination of measures distinguishes pre-miRNAs from other stem-loops in the genome of the newly sequenced Anopheles darlingi.</title>
        <authorList>
            <person name="Mendes N.D."/>
            <person name="Freitas A.T."/>
            <person name="Vasconcelos A.T."/>
            <person name="Sagot M.F."/>
        </authorList>
    </citation>
    <scope>NUCLEOTIDE SEQUENCE</scope>
</reference>
<evidence type="ECO:0000313" key="4">
    <source>
        <dbReference type="EnsemblMetazoa" id="ADAC000346-PA"/>
    </source>
</evidence>
<feature type="domain" description="MADF" evidence="2">
    <location>
        <begin position="17"/>
        <end position="111"/>
    </location>
</feature>
<dbReference type="InterPro" id="IPR006578">
    <property type="entry name" value="MADF-dom"/>
</dbReference>
<dbReference type="VEuPathDB" id="VectorBase:ADAC000346"/>
<feature type="compositionally biased region" description="Polar residues" evidence="1">
    <location>
        <begin position="138"/>
        <end position="147"/>
    </location>
</feature>
<feature type="compositionally biased region" description="Acidic residues" evidence="1">
    <location>
        <begin position="118"/>
        <end position="135"/>
    </location>
</feature>
<dbReference type="PROSITE" id="PS51029">
    <property type="entry name" value="MADF"/>
    <property type="match status" value="1"/>
</dbReference>
<dbReference type="PANTHER" id="PTHR21505:SF8">
    <property type="entry name" value="DPT-YFP REPRESSOR BY OVEREXPRESSION, ISOFORM D-RELATED"/>
    <property type="match status" value="1"/>
</dbReference>
<dbReference type="AlphaFoldDB" id="W5JUJ8"/>
<dbReference type="Pfam" id="PF10545">
    <property type="entry name" value="MADF_DNA_bdg"/>
    <property type="match status" value="1"/>
</dbReference>